<protein>
    <submittedName>
        <fullName evidence="11">Putative ionotropic receptor 2</fullName>
    </submittedName>
</protein>
<comment type="similarity">
    <text evidence="2">Belongs to the glutamate-gated ion channel (TC 1.A.10.1) family.</text>
</comment>
<evidence type="ECO:0000256" key="7">
    <source>
        <dbReference type="ARBA" id="ARBA00023170"/>
    </source>
</evidence>
<dbReference type="GO" id="GO:0005886">
    <property type="term" value="C:plasma membrane"/>
    <property type="evidence" value="ECO:0007669"/>
    <property type="project" value="UniProtKB-SubCell"/>
</dbReference>
<dbReference type="PANTHER" id="PTHR42643:SF33">
    <property type="entry name" value="GLUTAMATE RECEPTOR 2-LIKE PROTEIN"/>
    <property type="match status" value="1"/>
</dbReference>
<proteinExistence type="evidence at transcript level"/>
<dbReference type="SUPFAM" id="SSF53850">
    <property type="entry name" value="Periplasmic binding protein-like II"/>
    <property type="match status" value="1"/>
</dbReference>
<dbReference type="InterPro" id="IPR052192">
    <property type="entry name" value="Insect_Ionotropic_Sensory_Rcpt"/>
</dbReference>
<accession>A0A3Q8HDV1</accession>
<keyword evidence="4 9" id="KW-0812">Transmembrane</keyword>
<dbReference type="EMBL" id="MF625606">
    <property type="protein sequence ID" value="AXY83433.1"/>
    <property type="molecule type" value="mRNA"/>
</dbReference>
<dbReference type="GO" id="GO:0015276">
    <property type="term" value="F:ligand-gated monoatomic ion channel activity"/>
    <property type="evidence" value="ECO:0007669"/>
    <property type="project" value="InterPro"/>
</dbReference>
<evidence type="ECO:0000256" key="4">
    <source>
        <dbReference type="ARBA" id="ARBA00022692"/>
    </source>
</evidence>
<evidence type="ECO:0000313" key="11">
    <source>
        <dbReference type="EMBL" id="AXY83433.1"/>
    </source>
</evidence>
<feature type="domain" description="Ionotropic glutamate receptor C-terminal" evidence="10">
    <location>
        <begin position="148"/>
        <end position="260"/>
    </location>
</feature>
<keyword evidence="5 9" id="KW-1133">Transmembrane helix</keyword>
<evidence type="ECO:0000256" key="9">
    <source>
        <dbReference type="SAM" id="Phobius"/>
    </source>
</evidence>
<feature type="transmembrane region" description="Helical" evidence="9">
    <location>
        <begin position="402"/>
        <end position="420"/>
    </location>
</feature>
<keyword evidence="3" id="KW-1003">Cell membrane</keyword>
<evidence type="ECO:0000259" key="10">
    <source>
        <dbReference type="Pfam" id="PF00060"/>
    </source>
</evidence>
<comment type="subcellular location">
    <subcellularLocation>
        <location evidence="1">Cell membrane</location>
        <topology evidence="1">Multi-pass membrane protein</topology>
    </subcellularLocation>
</comment>
<keyword evidence="6 9" id="KW-0472">Membrane</keyword>
<dbReference type="Gene3D" id="1.10.287.70">
    <property type="match status" value="1"/>
</dbReference>
<keyword evidence="8" id="KW-0325">Glycoprotein</keyword>
<dbReference type="GO" id="GO:0050906">
    <property type="term" value="P:detection of stimulus involved in sensory perception"/>
    <property type="evidence" value="ECO:0007669"/>
    <property type="project" value="UniProtKB-ARBA"/>
</dbReference>
<evidence type="ECO:0000256" key="6">
    <source>
        <dbReference type="ARBA" id="ARBA00023136"/>
    </source>
</evidence>
<evidence type="ECO:0000256" key="2">
    <source>
        <dbReference type="ARBA" id="ARBA00008685"/>
    </source>
</evidence>
<keyword evidence="7 11" id="KW-0675">Receptor</keyword>
<dbReference type="InterPro" id="IPR001320">
    <property type="entry name" value="Iontro_rcpt_C"/>
</dbReference>
<evidence type="ECO:0000256" key="1">
    <source>
        <dbReference type="ARBA" id="ARBA00004651"/>
    </source>
</evidence>
<evidence type="ECO:0000256" key="8">
    <source>
        <dbReference type="ARBA" id="ARBA00023180"/>
    </source>
</evidence>
<evidence type="ECO:0000256" key="3">
    <source>
        <dbReference type="ARBA" id="ARBA00022475"/>
    </source>
</evidence>
<evidence type="ECO:0000256" key="5">
    <source>
        <dbReference type="ARBA" id="ARBA00022989"/>
    </source>
</evidence>
<dbReference type="Gene3D" id="3.40.190.10">
    <property type="entry name" value="Periplasmic binding protein-like II"/>
    <property type="match status" value="1"/>
</dbReference>
<sequence length="443" mass="49637">MALHWGRRPTSVTLRRNFGRIRIVGVVVLVFPQVFKGWNDFTNMQIDNFPKFSYPLVLTLADDLNFRLAVRQLDIYGEHTNGSFNGLAGMLQRGEAEIGATSMFMREDRSHVMHFCAETVILRGVFLFRQPSQSAVSNIFLLPFSRGVWACSMAVFALSGLFVAALGRPLAPVDSTLEAITPGEAVTFTVGAICQQGFYLSPNLASMRIAMLFTLVTSVFAFTSYSAKIVAILQTPSDAIQTTADLAKSSIACGSQDTTYRKTYFEESVDPAVQHLYKHKMLPYGDRAYLSVVDGVERLRTEFFAYQVEQAAGYDVITKTFTEQEKCMLTEIEAFRLPTVAVPIKKNSGFRDIFGTRFRWQREVGLMDRSARRWFAKKPRCEQGSSSFVTVGLTDCLPAVQVLAYGMLASILVLIGEIFTRKFQVKRGQRKMLHHNTSTCLIS</sequence>
<dbReference type="Pfam" id="PF00060">
    <property type="entry name" value="Lig_chan"/>
    <property type="match status" value="1"/>
</dbReference>
<organism evidence="11">
    <name type="scientific">Conopomorpha sinensis</name>
    <name type="common">litch fruit borer</name>
    <dbReference type="NCBI Taxonomy" id="940481"/>
    <lineage>
        <taxon>Eukaryota</taxon>
        <taxon>Metazoa</taxon>
        <taxon>Ecdysozoa</taxon>
        <taxon>Arthropoda</taxon>
        <taxon>Hexapoda</taxon>
        <taxon>Insecta</taxon>
        <taxon>Pterygota</taxon>
        <taxon>Neoptera</taxon>
        <taxon>Endopterygota</taxon>
        <taxon>Lepidoptera</taxon>
        <taxon>Glossata</taxon>
        <taxon>Ditrysia</taxon>
        <taxon>Tineoidea</taxon>
        <taxon>Gracillariidae</taxon>
        <taxon>Conopomorpha</taxon>
    </lineage>
</organism>
<name>A0A3Q8HDV1_9NEOP</name>
<dbReference type="AlphaFoldDB" id="A0A3Q8HDV1"/>
<dbReference type="PANTHER" id="PTHR42643">
    <property type="entry name" value="IONOTROPIC RECEPTOR 20A-RELATED"/>
    <property type="match status" value="1"/>
</dbReference>
<reference evidence="11" key="1">
    <citation type="submission" date="2017-08" db="EMBL/GenBank/DDBJ databases">
        <title>Analysis of the Antennal Transcriptome and Chemosensory-related Genes of Conopomorpha sinensis Bradley (Lepidoptera: Gracilariidae).</title>
        <authorList>
            <person name="Li P."/>
            <person name="Liu Y."/>
            <person name="Wang S."/>
            <person name="Sun H."/>
        </authorList>
    </citation>
    <scope>NUCLEOTIDE SEQUENCE</scope>
</reference>